<name>A0A497E4F8_UNCAE</name>
<dbReference type="EMBL" id="QMPZ01000030">
    <property type="protein sequence ID" value="RLE09764.1"/>
    <property type="molecule type" value="Genomic_DNA"/>
</dbReference>
<dbReference type="PANTHER" id="PTHR24960">
    <property type="entry name" value="PHOTOSYSTEM I IRON-SULFUR CENTER-RELATED"/>
    <property type="match status" value="1"/>
</dbReference>
<dbReference type="PROSITE" id="PS51379">
    <property type="entry name" value="4FE4S_FER_2"/>
    <property type="match status" value="2"/>
</dbReference>
<dbReference type="Proteomes" id="UP000279422">
    <property type="component" value="Unassembled WGS sequence"/>
</dbReference>
<gene>
    <name evidence="7" type="ORF">DRJ00_03340</name>
</gene>
<keyword evidence="2" id="KW-0479">Metal-binding</keyword>
<keyword evidence="5" id="KW-0472">Membrane</keyword>
<evidence type="ECO:0000256" key="1">
    <source>
        <dbReference type="ARBA" id="ARBA00022485"/>
    </source>
</evidence>
<dbReference type="AlphaFoldDB" id="A0A497E4F8"/>
<keyword evidence="1" id="KW-0004">4Fe-4S</keyword>
<evidence type="ECO:0000259" key="6">
    <source>
        <dbReference type="PROSITE" id="PS51379"/>
    </source>
</evidence>
<dbReference type="InterPro" id="IPR017900">
    <property type="entry name" value="4Fe4S_Fe_S_CS"/>
</dbReference>
<keyword evidence="4" id="KW-0411">Iron-sulfur</keyword>
<evidence type="ECO:0000256" key="3">
    <source>
        <dbReference type="ARBA" id="ARBA00023004"/>
    </source>
</evidence>
<dbReference type="Gene3D" id="3.30.70.20">
    <property type="match status" value="1"/>
</dbReference>
<keyword evidence="3" id="KW-0408">Iron</keyword>
<dbReference type="GO" id="GO:0051539">
    <property type="term" value="F:4 iron, 4 sulfur cluster binding"/>
    <property type="evidence" value="ECO:0007669"/>
    <property type="project" value="UniProtKB-KW"/>
</dbReference>
<feature type="domain" description="4Fe-4S ferredoxin-type" evidence="6">
    <location>
        <begin position="318"/>
        <end position="347"/>
    </location>
</feature>
<dbReference type="SUPFAM" id="SSF54862">
    <property type="entry name" value="4Fe-4S ferredoxins"/>
    <property type="match status" value="1"/>
</dbReference>
<evidence type="ECO:0000256" key="5">
    <source>
        <dbReference type="SAM" id="Phobius"/>
    </source>
</evidence>
<dbReference type="PANTHER" id="PTHR24960:SF76">
    <property type="entry name" value="4FE-4S FERREDOXIN-TYPE DOMAIN-CONTAINING PROTEIN"/>
    <property type="match status" value="1"/>
</dbReference>
<reference evidence="7 8" key="1">
    <citation type="submission" date="2018-06" db="EMBL/GenBank/DDBJ databases">
        <title>Extensive metabolic versatility and redundancy in microbially diverse, dynamic hydrothermal sediments.</title>
        <authorList>
            <person name="Dombrowski N."/>
            <person name="Teske A."/>
            <person name="Baker B.J."/>
        </authorList>
    </citation>
    <scope>NUCLEOTIDE SEQUENCE [LARGE SCALE GENOMIC DNA]</scope>
    <source>
        <strain evidence="7">B47_G16</strain>
    </source>
</reference>
<dbReference type="Pfam" id="PF00037">
    <property type="entry name" value="Fer4"/>
    <property type="match status" value="1"/>
</dbReference>
<feature type="domain" description="4Fe-4S ferredoxin-type" evidence="6">
    <location>
        <begin position="353"/>
        <end position="382"/>
    </location>
</feature>
<accession>A0A497E4F8</accession>
<dbReference type="Pfam" id="PF04015">
    <property type="entry name" value="DUF362"/>
    <property type="match status" value="1"/>
</dbReference>
<evidence type="ECO:0000256" key="2">
    <source>
        <dbReference type="ARBA" id="ARBA00022723"/>
    </source>
</evidence>
<evidence type="ECO:0000256" key="4">
    <source>
        <dbReference type="ARBA" id="ARBA00023014"/>
    </source>
</evidence>
<protein>
    <recommendedName>
        <fullName evidence="6">4Fe-4S ferredoxin-type domain-containing protein</fullName>
    </recommendedName>
</protein>
<evidence type="ECO:0000313" key="7">
    <source>
        <dbReference type="EMBL" id="RLE09764.1"/>
    </source>
</evidence>
<sequence>MSFQKLISIQRINDDDIKRAAFRALEAIRAESLMREGMKVLLKPNLLSAKPPERAVTTHPEVVRAVIHWVKQFSPSKIYVADSSGGGARIGLKATINSLKVSGIKSVCDEEGVECLALEKTKREIYPVPNPLVLNEVVSTKLLKEVDLIINLPKIKTHTLTYLTCCIKNMFGIILLANKASIHALFPRREEFASALVDIYSVSVPQLTVVDGYLCQEGNGPSAGDVVKLDLILAGYDPVALDTLVCKIIGLDPDRVLYLAKAEAKGLGSMALEEFEIIGESIDSIRRPFKIPGGKKWSLPFPLPRFLTNYAGRILFRSTVHFDESKCKLCGSCWENCPVGAISPPSKKMKVNKIPVWNKSKCITCYCCAELCPYEAVNFKTNILKNILLSWFGGAMLGIIAIVILLIYL</sequence>
<dbReference type="PROSITE" id="PS00198">
    <property type="entry name" value="4FE4S_FER_1"/>
    <property type="match status" value="2"/>
</dbReference>
<dbReference type="InterPro" id="IPR017896">
    <property type="entry name" value="4Fe4S_Fe-S-bd"/>
</dbReference>
<keyword evidence="5" id="KW-0812">Transmembrane</keyword>
<dbReference type="GO" id="GO:0046872">
    <property type="term" value="F:metal ion binding"/>
    <property type="evidence" value="ECO:0007669"/>
    <property type="project" value="UniProtKB-KW"/>
</dbReference>
<comment type="caution">
    <text evidence="7">The sequence shown here is derived from an EMBL/GenBank/DDBJ whole genome shotgun (WGS) entry which is preliminary data.</text>
</comment>
<evidence type="ECO:0000313" key="8">
    <source>
        <dbReference type="Proteomes" id="UP000279422"/>
    </source>
</evidence>
<dbReference type="InterPro" id="IPR050157">
    <property type="entry name" value="PSI_iron-sulfur_center"/>
</dbReference>
<organism evidence="7 8">
    <name type="scientific">Aerophobetes bacterium</name>
    <dbReference type="NCBI Taxonomy" id="2030807"/>
    <lineage>
        <taxon>Bacteria</taxon>
        <taxon>Candidatus Aerophobota</taxon>
    </lineage>
</organism>
<feature type="transmembrane region" description="Helical" evidence="5">
    <location>
        <begin position="388"/>
        <end position="408"/>
    </location>
</feature>
<keyword evidence="5" id="KW-1133">Transmembrane helix</keyword>
<dbReference type="InterPro" id="IPR007160">
    <property type="entry name" value="DUF362"/>
</dbReference>
<proteinExistence type="predicted"/>